<evidence type="ECO:0000256" key="2">
    <source>
        <dbReference type="ARBA" id="ARBA00004924"/>
    </source>
</evidence>
<dbReference type="Proteomes" id="UP000199421">
    <property type="component" value="Unassembled WGS sequence"/>
</dbReference>
<name>A0A1H7MUG7_OLID1</name>
<dbReference type="STRING" id="407022.SAMN05661044_02115"/>
<evidence type="ECO:0000256" key="1">
    <source>
        <dbReference type="ARBA" id="ARBA00001974"/>
    </source>
</evidence>
<evidence type="ECO:0000256" key="7">
    <source>
        <dbReference type="ARBA" id="ARBA00023002"/>
    </source>
</evidence>
<accession>A0A1H7MUG7</accession>
<evidence type="ECO:0000256" key="6">
    <source>
        <dbReference type="ARBA" id="ARBA00022857"/>
    </source>
</evidence>
<dbReference type="Pfam" id="PF13434">
    <property type="entry name" value="Lys_Orn_oxgnase"/>
    <property type="match status" value="1"/>
</dbReference>
<dbReference type="GO" id="GO:0016491">
    <property type="term" value="F:oxidoreductase activity"/>
    <property type="evidence" value="ECO:0007669"/>
    <property type="project" value="UniProtKB-KW"/>
</dbReference>
<keyword evidence="9" id="KW-1185">Reference proteome</keyword>
<keyword evidence="6" id="KW-0521">NADP</keyword>
<evidence type="ECO:0000313" key="9">
    <source>
        <dbReference type="Proteomes" id="UP000199421"/>
    </source>
</evidence>
<dbReference type="PANTHER" id="PTHR42802:SF1">
    <property type="entry name" value="L-ORNITHINE N(5)-MONOOXYGENASE"/>
    <property type="match status" value="1"/>
</dbReference>
<dbReference type="EMBL" id="FOAF01000001">
    <property type="protein sequence ID" value="SEL14247.1"/>
    <property type="molecule type" value="Genomic_DNA"/>
</dbReference>
<dbReference type="PANTHER" id="PTHR42802">
    <property type="entry name" value="MONOOXYGENASE"/>
    <property type="match status" value="1"/>
</dbReference>
<dbReference type="Gene3D" id="3.50.50.60">
    <property type="entry name" value="FAD/NAD(P)-binding domain"/>
    <property type="match status" value="1"/>
</dbReference>
<evidence type="ECO:0000313" key="8">
    <source>
        <dbReference type="EMBL" id="SEL14247.1"/>
    </source>
</evidence>
<comment type="pathway">
    <text evidence="2">Siderophore biosynthesis.</text>
</comment>
<dbReference type="InterPro" id="IPR025700">
    <property type="entry name" value="Lys/Orn_oxygenase"/>
</dbReference>
<dbReference type="SUPFAM" id="SSF51905">
    <property type="entry name" value="FAD/NAD(P)-binding domain"/>
    <property type="match status" value="2"/>
</dbReference>
<dbReference type="RefSeq" id="WP_093323223.1">
    <property type="nucleotide sequence ID" value="NZ_FOAF01000001.1"/>
</dbReference>
<evidence type="ECO:0000256" key="3">
    <source>
        <dbReference type="ARBA" id="ARBA00007588"/>
    </source>
</evidence>
<proteinExistence type="inferred from homology"/>
<sequence>MENSKVYDFIGIGIGPFNLGLAALSQPIEDCNAIFLDKREEFNWHLGLMLDEATLQVPFMADLVTMADPTSPYSFLNFMKRTNRIYKFYIRENFFILRREYNAYCRWVVSQLANCLFSQEVLEVSYINDLYMLAVQHVNTKEIVTYTTKKIVLGTGTQPYIPRNILAKKLDKVIHTADYLYCKEALLKEKSITIVGSGQSAAEIFHDLLPHTRTGLHVNWITRSDRFFPLENHARLTLELTSPDYVDYFYALPAVKRSQLLSKQNILYKGVNYDLINQIFNELYAIETADGKVNVTMMANSELKDISLNDEHIYGLHFLQHEQDKLYNVSTNFVIMATGYKYKEPAFLAGIEDRLERTATSALDVKRNYTIDKNQQEVYVQNVELHSHGFVTPDLGMGAYRNSYILNELLGRVVYKVEEKIAFQTFGADEMKKGEVEKQSNEAKIYQ</sequence>
<evidence type="ECO:0000256" key="4">
    <source>
        <dbReference type="ARBA" id="ARBA00022630"/>
    </source>
</evidence>
<evidence type="ECO:0000256" key="5">
    <source>
        <dbReference type="ARBA" id="ARBA00022827"/>
    </source>
</evidence>
<gene>
    <name evidence="8" type="ORF">SAMN05661044_02115</name>
</gene>
<reference evidence="9" key="1">
    <citation type="submission" date="2016-10" db="EMBL/GenBank/DDBJ databases">
        <authorList>
            <person name="Varghese N."/>
            <person name="Submissions S."/>
        </authorList>
    </citation>
    <scope>NUCLEOTIDE SEQUENCE [LARGE SCALE GENOMIC DNA]</scope>
    <source>
        <strain evidence="9">DSM 18733</strain>
    </source>
</reference>
<keyword evidence="7" id="KW-0560">Oxidoreductase</keyword>
<organism evidence="8 9">
    <name type="scientific">Olivibacter domesticus</name>
    <name type="common">Pseudosphingobacterium domesticum</name>
    <dbReference type="NCBI Taxonomy" id="407022"/>
    <lineage>
        <taxon>Bacteria</taxon>
        <taxon>Pseudomonadati</taxon>
        <taxon>Bacteroidota</taxon>
        <taxon>Sphingobacteriia</taxon>
        <taxon>Sphingobacteriales</taxon>
        <taxon>Sphingobacteriaceae</taxon>
        <taxon>Olivibacter</taxon>
    </lineage>
</organism>
<dbReference type="InterPro" id="IPR036188">
    <property type="entry name" value="FAD/NAD-bd_sf"/>
</dbReference>
<protein>
    <submittedName>
        <fullName evidence="8">Lysine N6-hydroxylase</fullName>
    </submittedName>
</protein>
<comment type="similarity">
    <text evidence="3">Belongs to the lysine N(6)-hydroxylase/L-ornithine N(5)-oxygenase family.</text>
</comment>
<keyword evidence="4" id="KW-0285">Flavoprotein</keyword>
<comment type="cofactor">
    <cofactor evidence="1">
        <name>FAD</name>
        <dbReference type="ChEBI" id="CHEBI:57692"/>
    </cofactor>
</comment>
<dbReference type="OrthoDB" id="7527071at2"/>
<dbReference type="AlphaFoldDB" id="A0A1H7MUG7"/>
<keyword evidence="5" id="KW-0274">FAD</keyword>